<dbReference type="STRING" id="10195.A0A3M7R6C2"/>
<accession>A0A3M7R6C2</accession>
<dbReference type="GO" id="GO:0005789">
    <property type="term" value="C:endoplasmic reticulum membrane"/>
    <property type="evidence" value="ECO:0007669"/>
    <property type="project" value="TreeGrafter"/>
</dbReference>
<evidence type="ECO:0000256" key="3">
    <source>
        <dbReference type="ARBA" id="ARBA00022692"/>
    </source>
</evidence>
<feature type="transmembrane region" description="Helical" evidence="6">
    <location>
        <begin position="254"/>
        <end position="275"/>
    </location>
</feature>
<dbReference type="GO" id="GO:0000139">
    <property type="term" value="C:Golgi membrane"/>
    <property type="evidence" value="ECO:0007669"/>
    <property type="project" value="TreeGrafter"/>
</dbReference>
<comment type="similarity">
    <text evidence="2">Belongs to the ERGIC family.</text>
</comment>
<feature type="domain" description="Endoplasmic reticulum vesicle transporter N-terminal" evidence="8">
    <location>
        <begin position="5"/>
        <end position="99"/>
    </location>
</feature>
<dbReference type="GO" id="GO:0030134">
    <property type="term" value="C:COPII-coated ER to Golgi transport vesicle"/>
    <property type="evidence" value="ECO:0007669"/>
    <property type="project" value="TreeGrafter"/>
</dbReference>
<dbReference type="PANTHER" id="PTHR10984:SF36">
    <property type="entry name" value="ENDOPLASMIC RETICULUM-GOLGI INTERMEDIATE COMPARTMENT PROTEIN 1"/>
    <property type="match status" value="1"/>
</dbReference>
<evidence type="ECO:0000259" key="7">
    <source>
        <dbReference type="Pfam" id="PF07970"/>
    </source>
</evidence>
<dbReference type="GO" id="GO:0033116">
    <property type="term" value="C:endoplasmic reticulum-Golgi intermediate compartment membrane"/>
    <property type="evidence" value="ECO:0007669"/>
    <property type="project" value="UniProtKB-SubCell"/>
</dbReference>
<dbReference type="InterPro" id="IPR045888">
    <property type="entry name" value="Erv"/>
</dbReference>
<evidence type="ECO:0000256" key="5">
    <source>
        <dbReference type="ARBA" id="ARBA00023136"/>
    </source>
</evidence>
<name>A0A3M7R6C2_BRAPC</name>
<dbReference type="InterPro" id="IPR012936">
    <property type="entry name" value="Erv_C"/>
</dbReference>
<dbReference type="PANTHER" id="PTHR10984">
    <property type="entry name" value="ENDOPLASMIC RETICULUM-GOLGI INTERMEDIATE COMPARTMENT PROTEIN"/>
    <property type="match status" value="1"/>
</dbReference>
<dbReference type="GO" id="GO:0006888">
    <property type="term" value="P:endoplasmic reticulum to Golgi vesicle-mediated transport"/>
    <property type="evidence" value="ECO:0007669"/>
    <property type="project" value="TreeGrafter"/>
</dbReference>
<evidence type="ECO:0000256" key="2">
    <source>
        <dbReference type="ARBA" id="ARBA00005648"/>
    </source>
</evidence>
<dbReference type="AlphaFoldDB" id="A0A3M7R6C2"/>
<evidence type="ECO:0000256" key="1">
    <source>
        <dbReference type="ARBA" id="ARBA00004457"/>
    </source>
</evidence>
<feature type="transmembrane region" description="Helical" evidence="6">
    <location>
        <begin position="26"/>
        <end position="49"/>
    </location>
</feature>
<gene>
    <name evidence="9" type="ORF">BpHYR1_009419</name>
</gene>
<sequence length="295" mass="33583">MQFDIRRFDIYRKIPKDLTQPTKTGATISILCILFILFLMFSEFVGFILPEVQSQLFVHNSEKKSSENGRIPVTLDISVFKIKCKYLGLDIQDDLGRHEVGFIDDTIKTDINNNEGCRMKISFKVNKVPGNFHISTHGSAEQPEDPNMSHIINDLTFGEHVAHLNSIPDSSFTSLKGNEQQSIEAIASHDYIMKIVPTIFENLQGKKLFPYQFTYAHREYVPYAHGGFRVPPTIWFRYDLNPITVKYTEKRKPIYSFLTTICAIVGGAFTVAGIIDSMIFTASEIFKKHQMGKLG</sequence>
<keyword evidence="4 6" id="KW-1133">Transmembrane helix</keyword>
<evidence type="ECO:0000259" key="8">
    <source>
        <dbReference type="Pfam" id="PF13850"/>
    </source>
</evidence>
<protein>
    <submittedName>
        <fullName evidence="9">Endoplasmic reticulum-Golgi intermediate compartment 1 isoform X1</fullName>
    </submittedName>
</protein>
<dbReference type="EMBL" id="REGN01004167">
    <property type="protein sequence ID" value="RNA18808.1"/>
    <property type="molecule type" value="Genomic_DNA"/>
</dbReference>
<dbReference type="Pfam" id="PF13850">
    <property type="entry name" value="ERGIC_N"/>
    <property type="match status" value="1"/>
</dbReference>
<dbReference type="InterPro" id="IPR039542">
    <property type="entry name" value="Erv_N"/>
</dbReference>
<evidence type="ECO:0000313" key="9">
    <source>
        <dbReference type="EMBL" id="RNA18808.1"/>
    </source>
</evidence>
<dbReference type="OrthoDB" id="270930at2759"/>
<keyword evidence="5 6" id="KW-0472">Membrane</keyword>
<evidence type="ECO:0000256" key="4">
    <source>
        <dbReference type="ARBA" id="ARBA00022989"/>
    </source>
</evidence>
<feature type="domain" description="Endoplasmic reticulum vesicle transporter C-terminal" evidence="7">
    <location>
        <begin position="110"/>
        <end position="276"/>
    </location>
</feature>
<organism evidence="9 10">
    <name type="scientific">Brachionus plicatilis</name>
    <name type="common">Marine rotifer</name>
    <name type="synonym">Brachionus muelleri</name>
    <dbReference type="NCBI Taxonomy" id="10195"/>
    <lineage>
        <taxon>Eukaryota</taxon>
        <taxon>Metazoa</taxon>
        <taxon>Spiralia</taxon>
        <taxon>Gnathifera</taxon>
        <taxon>Rotifera</taxon>
        <taxon>Eurotatoria</taxon>
        <taxon>Monogononta</taxon>
        <taxon>Pseudotrocha</taxon>
        <taxon>Ploima</taxon>
        <taxon>Brachionidae</taxon>
        <taxon>Brachionus</taxon>
    </lineage>
</organism>
<keyword evidence="3 6" id="KW-0812">Transmembrane</keyword>
<evidence type="ECO:0000256" key="6">
    <source>
        <dbReference type="SAM" id="Phobius"/>
    </source>
</evidence>
<dbReference type="Proteomes" id="UP000276133">
    <property type="component" value="Unassembled WGS sequence"/>
</dbReference>
<comment type="caution">
    <text evidence="9">The sequence shown here is derived from an EMBL/GenBank/DDBJ whole genome shotgun (WGS) entry which is preliminary data.</text>
</comment>
<evidence type="ECO:0000313" key="10">
    <source>
        <dbReference type="Proteomes" id="UP000276133"/>
    </source>
</evidence>
<reference evidence="9 10" key="1">
    <citation type="journal article" date="2018" name="Sci. Rep.">
        <title>Genomic signatures of local adaptation to the degree of environmental predictability in rotifers.</title>
        <authorList>
            <person name="Franch-Gras L."/>
            <person name="Hahn C."/>
            <person name="Garcia-Roger E.M."/>
            <person name="Carmona M.J."/>
            <person name="Serra M."/>
            <person name="Gomez A."/>
        </authorList>
    </citation>
    <scope>NUCLEOTIDE SEQUENCE [LARGE SCALE GENOMIC DNA]</scope>
    <source>
        <strain evidence="9">HYR1</strain>
    </source>
</reference>
<dbReference type="GO" id="GO:0006890">
    <property type="term" value="P:retrograde vesicle-mediated transport, Golgi to endoplasmic reticulum"/>
    <property type="evidence" value="ECO:0007669"/>
    <property type="project" value="TreeGrafter"/>
</dbReference>
<dbReference type="Pfam" id="PF07970">
    <property type="entry name" value="COPIIcoated_ERV"/>
    <property type="match status" value="1"/>
</dbReference>
<comment type="subcellular location">
    <subcellularLocation>
        <location evidence="1">Endoplasmic reticulum-Golgi intermediate compartment membrane</location>
        <topology evidence="1">Multi-pass membrane protein</topology>
    </subcellularLocation>
</comment>
<proteinExistence type="inferred from homology"/>
<keyword evidence="10" id="KW-1185">Reference proteome</keyword>